<evidence type="ECO:0000313" key="4">
    <source>
        <dbReference type="Proteomes" id="UP001595882"/>
    </source>
</evidence>
<dbReference type="SMART" id="SM00257">
    <property type="entry name" value="LysM"/>
    <property type="match status" value="1"/>
</dbReference>
<sequence>MQDSYTFTLNENITFHNDYPIKEMLGIGLEPVLSIEEIGDTLSIRGVMELKGEYIPSEERGEEEEEEINGQVVERIEVMSDDICEFNHKFVMDISIPMERVNQTSEVAVDVDHFDYAIQSAKCLNIEAVLVIKGLSQEKEEVIAPEETELLPRFETKEDSTVTKEEQEESFEFVVNEERELEENEEESNEETAEIVSLFEDNEDKGENQTEEPRDNISYESGGTEEAVDETEIEEQTEEVEEAEELVEEVKEDRLRVQARADVDDTSYLLNIFSEEEEMAYTKLKLYIVQPADQMQSIAERYNVTTRQIMRTNQLEDEDLTSGQLIYIPVASTD</sequence>
<gene>
    <name evidence="3" type="primary">spoVID</name>
    <name evidence="3" type="ORF">ACFOY7_12850</name>
</gene>
<comment type="caution">
    <text evidence="3">The sequence shown here is derived from an EMBL/GenBank/DDBJ whole genome shotgun (WGS) entry which is preliminary data.</text>
</comment>
<dbReference type="PROSITE" id="PS51782">
    <property type="entry name" value="LYSM"/>
    <property type="match status" value="1"/>
</dbReference>
<feature type="compositionally biased region" description="Acidic residues" evidence="1">
    <location>
        <begin position="226"/>
        <end position="242"/>
    </location>
</feature>
<feature type="region of interest" description="Disordered" evidence="1">
    <location>
        <begin position="198"/>
        <end position="242"/>
    </location>
</feature>
<evidence type="ECO:0000313" key="3">
    <source>
        <dbReference type="EMBL" id="MFC4403957.1"/>
    </source>
</evidence>
<dbReference type="EMBL" id="JBHSDT010000008">
    <property type="protein sequence ID" value="MFC4403957.1"/>
    <property type="molecule type" value="Genomic_DNA"/>
</dbReference>
<organism evidence="3 4">
    <name type="scientific">Gracilibacillus xinjiangensis</name>
    <dbReference type="NCBI Taxonomy" id="1193282"/>
    <lineage>
        <taxon>Bacteria</taxon>
        <taxon>Bacillati</taxon>
        <taxon>Bacillota</taxon>
        <taxon>Bacilli</taxon>
        <taxon>Bacillales</taxon>
        <taxon>Bacillaceae</taxon>
        <taxon>Gracilibacillus</taxon>
    </lineage>
</organism>
<dbReference type="InterPro" id="IPR018392">
    <property type="entry name" value="LysM"/>
</dbReference>
<dbReference type="InterPro" id="IPR014256">
    <property type="entry name" value="Spore_VI_D"/>
</dbReference>
<feature type="compositionally biased region" description="Basic and acidic residues" evidence="1">
    <location>
        <begin position="205"/>
        <end position="217"/>
    </location>
</feature>
<protein>
    <submittedName>
        <fullName evidence="3">Stage VI sporulation protein D</fullName>
    </submittedName>
</protein>
<dbReference type="CDD" id="cd00118">
    <property type="entry name" value="LysM"/>
    <property type="match status" value="1"/>
</dbReference>
<dbReference type="Pfam" id="PF01476">
    <property type="entry name" value="LysM"/>
    <property type="match status" value="1"/>
</dbReference>
<dbReference type="InterPro" id="IPR036779">
    <property type="entry name" value="LysM_dom_sf"/>
</dbReference>
<feature type="domain" description="LysM" evidence="2">
    <location>
        <begin position="285"/>
        <end position="328"/>
    </location>
</feature>
<evidence type="ECO:0000259" key="2">
    <source>
        <dbReference type="PROSITE" id="PS51782"/>
    </source>
</evidence>
<dbReference type="Gene3D" id="3.10.350.10">
    <property type="entry name" value="LysM domain"/>
    <property type="match status" value="1"/>
</dbReference>
<dbReference type="InterPro" id="IPR048862">
    <property type="entry name" value="SPOCS_spoVID_N"/>
</dbReference>
<dbReference type="Proteomes" id="UP001595882">
    <property type="component" value="Unassembled WGS sequence"/>
</dbReference>
<dbReference type="SUPFAM" id="SSF54106">
    <property type="entry name" value="LysM domain"/>
    <property type="match status" value="1"/>
</dbReference>
<dbReference type="RefSeq" id="WP_390252494.1">
    <property type="nucleotide sequence ID" value="NZ_JBHSDT010000008.1"/>
</dbReference>
<dbReference type="NCBIfam" id="TIGR02907">
    <property type="entry name" value="spore_VI_D"/>
    <property type="match status" value="1"/>
</dbReference>
<evidence type="ECO:0000256" key="1">
    <source>
        <dbReference type="SAM" id="MobiDB-lite"/>
    </source>
</evidence>
<accession>A0ABV8WWI8</accession>
<reference evidence="4" key="1">
    <citation type="journal article" date="2019" name="Int. J. Syst. Evol. Microbiol.">
        <title>The Global Catalogue of Microorganisms (GCM) 10K type strain sequencing project: providing services to taxonomists for standard genome sequencing and annotation.</title>
        <authorList>
            <consortium name="The Broad Institute Genomics Platform"/>
            <consortium name="The Broad Institute Genome Sequencing Center for Infectious Disease"/>
            <person name="Wu L."/>
            <person name="Ma J."/>
        </authorList>
    </citation>
    <scope>NUCLEOTIDE SEQUENCE [LARGE SCALE GENOMIC DNA]</scope>
    <source>
        <strain evidence="4">CCUG 37865</strain>
    </source>
</reference>
<proteinExistence type="predicted"/>
<name>A0ABV8WWI8_9BACI</name>
<keyword evidence="4" id="KW-1185">Reference proteome</keyword>
<dbReference type="Pfam" id="PF20918">
    <property type="entry name" value="SPOCS_spoVID-N"/>
    <property type="match status" value="1"/>
</dbReference>